<sequence>MLRAIYIIGLMFVFAVSLTITTSALAQQRFDIEGVDDGAIEDNIRLHLKDTATPTSAFNKDKYIETLQGKVAIALQAFAYYDAVVEIEERTPPGESPYWHILIALGQQTTVDKVVLLHDVEQVPLKARPKELTAIIQEVRAWEGKILDHGSYESLKAKLRAYSVLYGFFDFSFPLHKLIVTPGKQGETSSATVHWIFYFGQRYTFGDLIYLEQNVGSELVERVKPFNTGDFFSQAKVSELSMAMQSTGYFQNAIARANAERTVDFQVPIEVILATRPRDNYEFGIGVSTDTGPRFTLDWSRPWVNLDGHSMNASLLLSEPRKSLEVGYRIPTGNPLKDFIDIQLGFQQIDENQTASDRFSIAVQRQYGERFKGEWDLIAFLRYTQENFRQGLNEERQTTRLFLPGVTFSRLRKKGDLFVEWGDRQQITLSGASQSLLSDIDFAKLLIRTKWIREFDKHRLIMRADVGAISTSDFEQVPSSERFFAGGDQSIRGFGLNEVSDFRFEEVDGEQKPELIGGRYLSVGSVEYAYLVHAKWRAAVFADAGNASGEFAEDIAWGAGLGAHYLSPIGNIRVYVARGSSKLEKRWGIHLIIGPGV</sequence>
<protein>
    <submittedName>
        <fullName evidence="5">Outer membrane protein assembly factor</fullName>
    </submittedName>
</protein>
<proteinExistence type="predicted"/>
<keyword evidence="2" id="KW-0472">Membrane</keyword>
<dbReference type="EMBL" id="BSOT01000011">
    <property type="protein sequence ID" value="GLR72580.1"/>
    <property type="molecule type" value="Genomic_DNA"/>
</dbReference>
<reference evidence="5" key="1">
    <citation type="journal article" date="2014" name="Int. J. Syst. Evol. Microbiol.">
        <title>Complete genome sequence of Corynebacterium casei LMG S-19264T (=DSM 44701T), isolated from a smear-ripened cheese.</title>
        <authorList>
            <consortium name="US DOE Joint Genome Institute (JGI-PGF)"/>
            <person name="Walter F."/>
            <person name="Albersmeier A."/>
            <person name="Kalinowski J."/>
            <person name="Ruckert C."/>
        </authorList>
    </citation>
    <scope>NUCLEOTIDE SEQUENCE</scope>
    <source>
        <strain evidence="5">NBRC 110023</strain>
    </source>
</reference>
<dbReference type="InterPro" id="IPR000184">
    <property type="entry name" value="Bac_surfAg_D15"/>
</dbReference>
<gene>
    <name evidence="5" type="ORF">GCM10007852_34880</name>
</gene>
<comment type="caution">
    <text evidence="5">The sequence shown here is derived from an EMBL/GenBank/DDBJ whole genome shotgun (WGS) entry which is preliminary data.</text>
</comment>
<dbReference type="RefSeq" id="WP_284218992.1">
    <property type="nucleotide sequence ID" value="NZ_BSOT01000011.1"/>
</dbReference>
<accession>A0AA37T6T1</accession>
<dbReference type="AlphaFoldDB" id="A0AA37T6T1"/>
<dbReference type="Pfam" id="PF17243">
    <property type="entry name" value="POTRA_TamA_1"/>
    <property type="match status" value="1"/>
</dbReference>
<feature type="domain" description="TamA POTRA" evidence="4">
    <location>
        <begin position="30"/>
        <end position="93"/>
    </location>
</feature>
<evidence type="ECO:0000256" key="1">
    <source>
        <dbReference type="ARBA" id="ARBA00004370"/>
    </source>
</evidence>
<comment type="subcellular location">
    <subcellularLocation>
        <location evidence="1">Membrane</location>
    </subcellularLocation>
</comment>
<evidence type="ECO:0000313" key="6">
    <source>
        <dbReference type="Proteomes" id="UP001156601"/>
    </source>
</evidence>
<dbReference type="Proteomes" id="UP001156601">
    <property type="component" value="Unassembled WGS sequence"/>
</dbReference>
<organism evidence="5 6">
    <name type="scientific">Agaribacter marinus</name>
    <dbReference type="NCBI Taxonomy" id="1431249"/>
    <lineage>
        <taxon>Bacteria</taxon>
        <taxon>Pseudomonadati</taxon>
        <taxon>Pseudomonadota</taxon>
        <taxon>Gammaproteobacteria</taxon>
        <taxon>Alteromonadales</taxon>
        <taxon>Alteromonadaceae</taxon>
        <taxon>Agaribacter</taxon>
    </lineage>
</organism>
<dbReference type="Gene3D" id="3.10.20.310">
    <property type="entry name" value="membrane protein fhac"/>
    <property type="match status" value="3"/>
</dbReference>
<keyword evidence="6" id="KW-1185">Reference proteome</keyword>
<evidence type="ECO:0000259" key="3">
    <source>
        <dbReference type="Pfam" id="PF01103"/>
    </source>
</evidence>
<dbReference type="GO" id="GO:0019867">
    <property type="term" value="C:outer membrane"/>
    <property type="evidence" value="ECO:0007669"/>
    <property type="project" value="InterPro"/>
</dbReference>
<dbReference type="Pfam" id="PF01103">
    <property type="entry name" value="Omp85"/>
    <property type="match status" value="1"/>
</dbReference>
<reference evidence="5" key="2">
    <citation type="submission" date="2023-01" db="EMBL/GenBank/DDBJ databases">
        <title>Draft genome sequence of Agaribacter marinus strain NBRC 110023.</title>
        <authorList>
            <person name="Sun Q."/>
            <person name="Mori K."/>
        </authorList>
    </citation>
    <scope>NUCLEOTIDE SEQUENCE</scope>
    <source>
        <strain evidence="5">NBRC 110023</strain>
    </source>
</reference>
<evidence type="ECO:0000313" key="5">
    <source>
        <dbReference type="EMBL" id="GLR72580.1"/>
    </source>
</evidence>
<evidence type="ECO:0000259" key="4">
    <source>
        <dbReference type="Pfam" id="PF17243"/>
    </source>
</evidence>
<dbReference type="InterPro" id="IPR035243">
    <property type="entry name" value="TamA_POTRA_Dom_1"/>
</dbReference>
<dbReference type="Gene3D" id="2.40.160.50">
    <property type="entry name" value="membrane protein fhac: a member of the omp85/tpsb transporter family"/>
    <property type="match status" value="1"/>
</dbReference>
<evidence type="ECO:0000256" key="2">
    <source>
        <dbReference type="ARBA" id="ARBA00023136"/>
    </source>
</evidence>
<feature type="domain" description="Bacterial surface antigen (D15)" evidence="3">
    <location>
        <begin position="283"/>
        <end position="578"/>
    </location>
</feature>
<name>A0AA37T6T1_9ALTE</name>